<dbReference type="PANTHER" id="PTHR21310:SF39">
    <property type="entry name" value="AMINOGLYCOSIDE PHOSPHOTRANSFERASE DOMAIN-CONTAINING PROTEIN"/>
    <property type="match status" value="1"/>
</dbReference>
<evidence type="ECO:0000313" key="2">
    <source>
        <dbReference type="EMBL" id="KAE9410749.1"/>
    </source>
</evidence>
<evidence type="ECO:0000313" key="3">
    <source>
        <dbReference type="Proteomes" id="UP000799118"/>
    </source>
</evidence>
<dbReference type="Proteomes" id="UP000799118">
    <property type="component" value="Unassembled WGS sequence"/>
</dbReference>
<dbReference type="EMBL" id="ML769384">
    <property type="protein sequence ID" value="KAE9410749.1"/>
    <property type="molecule type" value="Genomic_DNA"/>
</dbReference>
<dbReference type="InterPro" id="IPR051678">
    <property type="entry name" value="AGP_Transferase"/>
</dbReference>
<protein>
    <recommendedName>
        <fullName evidence="1">Aminoglycoside phosphotransferase domain-containing protein</fullName>
    </recommendedName>
</protein>
<keyword evidence="3" id="KW-1185">Reference proteome</keyword>
<gene>
    <name evidence="2" type="ORF">BT96DRAFT_237017</name>
</gene>
<proteinExistence type="predicted"/>
<sequence length="244" mass="28419">MDYVKGRTIGQVWPTYSIWQKITVAFTLRRYLRQLHRLKTDSSPPGPIGNEPSECDSPIFSVRPPRGPFASYAELSDFFDERCKMGLDDNNVPYNDSSRTVRFDDLNSSPLVMTHQDLNPRNIIVSESGRIWIVDWEKVGYYPPWFEYVTMDGQMKFDDNYIMYDNWIPFICGPYFPQLRWLLKMSTGLYYNVFFNGKLFGGILSGNIFFSSAPMGKWTRMYNIQFPGPCNSPEAVRRAELKDI</sequence>
<dbReference type="SUPFAM" id="SSF56112">
    <property type="entry name" value="Protein kinase-like (PK-like)"/>
    <property type="match status" value="1"/>
</dbReference>
<dbReference type="InterPro" id="IPR011009">
    <property type="entry name" value="Kinase-like_dom_sf"/>
</dbReference>
<dbReference type="AlphaFoldDB" id="A0A6A4IJV2"/>
<evidence type="ECO:0000259" key="1">
    <source>
        <dbReference type="Pfam" id="PF01636"/>
    </source>
</evidence>
<name>A0A6A4IJV2_9AGAR</name>
<feature type="domain" description="Aminoglycoside phosphotransferase" evidence="1">
    <location>
        <begin position="27"/>
        <end position="150"/>
    </location>
</feature>
<dbReference type="OrthoDB" id="4177236at2759"/>
<reference evidence="2" key="1">
    <citation type="journal article" date="2019" name="Environ. Microbiol.">
        <title>Fungal ecological strategies reflected in gene transcription - a case study of two litter decomposers.</title>
        <authorList>
            <person name="Barbi F."/>
            <person name="Kohler A."/>
            <person name="Barry K."/>
            <person name="Baskaran P."/>
            <person name="Daum C."/>
            <person name="Fauchery L."/>
            <person name="Ihrmark K."/>
            <person name="Kuo A."/>
            <person name="LaButti K."/>
            <person name="Lipzen A."/>
            <person name="Morin E."/>
            <person name="Grigoriev I.V."/>
            <person name="Henrissat B."/>
            <person name="Lindahl B."/>
            <person name="Martin F."/>
        </authorList>
    </citation>
    <scope>NUCLEOTIDE SEQUENCE</scope>
    <source>
        <strain evidence="2">JB14</strain>
    </source>
</reference>
<dbReference type="PANTHER" id="PTHR21310">
    <property type="entry name" value="AMINOGLYCOSIDE PHOSPHOTRANSFERASE-RELATED-RELATED"/>
    <property type="match status" value="1"/>
</dbReference>
<dbReference type="Pfam" id="PF01636">
    <property type="entry name" value="APH"/>
    <property type="match status" value="1"/>
</dbReference>
<accession>A0A6A4IJV2</accession>
<organism evidence="2 3">
    <name type="scientific">Gymnopus androsaceus JB14</name>
    <dbReference type="NCBI Taxonomy" id="1447944"/>
    <lineage>
        <taxon>Eukaryota</taxon>
        <taxon>Fungi</taxon>
        <taxon>Dikarya</taxon>
        <taxon>Basidiomycota</taxon>
        <taxon>Agaricomycotina</taxon>
        <taxon>Agaricomycetes</taxon>
        <taxon>Agaricomycetidae</taxon>
        <taxon>Agaricales</taxon>
        <taxon>Marasmiineae</taxon>
        <taxon>Omphalotaceae</taxon>
        <taxon>Gymnopus</taxon>
    </lineage>
</organism>
<dbReference type="Gene3D" id="3.90.1200.10">
    <property type="match status" value="1"/>
</dbReference>
<dbReference type="InterPro" id="IPR002575">
    <property type="entry name" value="Aminoglycoside_PTrfase"/>
</dbReference>